<feature type="region of interest" description="Disordered" evidence="1">
    <location>
        <begin position="44"/>
        <end position="73"/>
    </location>
</feature>
<evidence type="ECO:0000256" key="1">
    <source>
        <dbReference type="SAM" id="MobiDB-lite"/>
    </source>
</evidence>
<evidence type="ECO:0000313" key="3">
    <source>
        <dbReference type="Proteomes" id="UP000017786"/>
    </source>
</evidence>
<dbReference type="HOGENOM" id="CLU_2700785_0_0_11"/>
<dbReference type="KEGG" id="mkn:MKAN_13645"/>
<sequence>MTWWIDSLPRRGQPFAVIQRQCLAAVENRQIVAGVAGQPNHIAHRQQGAAAGESLSGSGFQFGQRGGHDDRRG</sequence>
<dbReference type="AlphaFoldDB" id="U5X229"/>
<name>U5X229_MYCKA</name>
<accession>U5X229</accession>
<evidence type="ECO:0000313" key="2">
    <source>
        <dbReference type="EMBL" id="AGZ54231.1"/>
    </source>
</evidence>
<proteinExistence type="predicted"/>
<gene>
    <name evidence="2" type="ORF">MKAN_13645</name>
</gene>
<protein>
    <submittedName>
        <fullName evidence="2">Uncharacterized protein</fullName>
    </submittedName>
</protein>
<dbReference type="EMBL" id="CP006835">
    <property type="protein sequence ID" value="AGZ54231.1"/>
    <property type="molecule type" value="Genomic_DNA"/>
</dbReference>
<reference evidence="2 3" key="1">
    <citation type="submission" date="2013-10" db="EMBL/GenBank/DDBJ databases">
        <title>Genome sequence of Mycobacterium kansasii.</title>
        <authorList>
            <consortium name="McGill University Mycobacterium genome consortium"/>
            <person name="Veyrier F.J."/>
            <person name="Behr M.A."/>
        </authorList>
    </citation>
    <scope>NUCLEOTIDE SEQUENCE [LARGE SCALE GENOMIC DNA]</scope>
    <source>
        <strain evidence="2 3">ATCC 12478</strain>
    </source>
</reference>
<feature type="compositionally biased region" description="Low complexity" evidence="1">
    <location>
        <begin position="48"/>
        <end position="63"/>
    </location>
</feature>
<organism evidence="2 3">
    <name type="scientific">Mycobacterium kansasii ATCC 12478</name>
    <dbReference type="NCBI Taxonomy" id="557599"/>
    <lineage>
        <taxon>Bacteria</taxon>
        <taxon>Bacillati</taxon>
        <taxon>Actinomycetota</taxon>
        <taxon>Actinomycetes</taxon>
        <taxon>Mycobacteriales</taxon>
        <taxon>Mycobacteriaceae</taxon>
        <taxon>Mycobacterium</taxon>
    </lineage>
</organism>
<dbReference type="Proteomes" id="UP000017786">
    <property type="component" value="Chromosome"/>
</dbReference>